<keyword evidence="1" id="KW-0614">Plasmid</keyword>
<geneLocation type="plasmid" evidence="1">
    <name>pRGFK1076</name>
</geneLocation>
<sequence length="36" mass="4233">MRVSASNYEIFTVNYEIFTVNYALIDGNIFASYYEN</sequence>
<dbReference type="EMBL" id="LN853657">
    <property type="protein sequence ID" value="CRY96395.1"/>
    <property type="molecule type" value="Genomic_DNA"/>
</dbReference>
<organism evidence="1">
    <name type="scientific">uncultured prokaryote</name>
    <dbReference type="NCBI Taxonomy" id="198431"/>
    <lineage>
        <taxon>unclassified sequences</taxon>
        <taxon>environmental samples</taxon>
    </lineage>
</organism>
<dbReference type="AlphaFoldDB" id="A0A0H5Q4N4"/>
<reference evidence="1" key="2">
    <citation type="submission" date="2015-07" db="EMBL/GenBank/DDBJ databases">
        <title>Plasmids, circular viruses and viroids from rat gut.</title>
        <authorList>
            <person name="Jorgensen T.J."/>
            <person name="Hansen M.A."/>
            <person name="Xu Z."/>
            <person name="Tabak M.A."/>
            <person name="Sorensen S.J."/>
            <person name="Hansen L.H."/>
        </authorList>
    </citation>
    <scope>NUCLEOTIDE SEQUENCE</scope>
    <source>
        <plasmid evidence="1">pRGFK1076</plasmid>
    </source>
</reference>
<accession>A0A0H5Q4N4</accession>
<protein>
    <submittedName>
        <fullName evidence="1">Uncharacterized protein</fullName>
    </submittedName>
</protein>
<proteinExistence type="predicted"/>
<reference evidence="1" key="1">
    <citation type="submission" date="2015-06" db="EMBL/GenBank/DDBJ databases">
        <authorList>
            <person name="Joergensen T."/>
        </authorList>
    </citation>
    <scope>NUCLEOTIDE SEQUENCE</scope>
    <source>
        <plasmid evidence="1">pRGFK1076</plasmid>
    </source>
</reference>
<name>A0A0H5Q4N4_9ZZZZ</name>
<evidence type="ECO:0000313" key="1">
    <source>
        <dbReference type="EMBL" id="CRY96395.1"/>
    </source>
</evidence>